<gene>
    <name evidence="1" type="ORF">SAMN05216352_12519</name>
</gene>
<sequence length="68" mass="7984">MPCVEPNSTLPESKIKLILQVIHFQEQDPTIEEIVKQTNQPLFEIRSILRETIRLGYITAKNNRYMIT</sequence>
<dbReference type="RefSeq" id="WP_091588152.1">
    <property type="nucleotide sequence ID" value="NZ_FNDU01000025.1"/>
</dbReference>
<organism evidence="1 2">
    <name type="scientific">Alteribacillus bidgolensis</name>
    <dbReference type="NCBI Taxonomy" id="930129"/>
    <lineage>
        <taxon>Bacteria</taxon>
        <taxon>Bacillati</taxon>
        <taxon>Bacillota</taxon>
        <taxon>Bacilli</taxon>
        <taxon>Bacillales</taxon>
        <taxon>Bacillaceae</taxon>
        <taxon>Alteribacillus</taxon>
    </lineage>
</organism>
<keyword evidence="2" id="KW-1185">Reference proteome</keyword>
<dbReference type="EMBL" id="FNDU01000025">
    <property type="protein sequence ID" value="SDJ12775.1"/>
    <property type="molecule type" value="Genomic_DNA"/>
</dbReference>
<accession>A0A1G8R8C6</accession>
<dbReference type="AlphaFoldDB" id="A0A1G8R8C6"/>
<evidence type="ECO:0000313" key="1">
    <source>
        <dbReference type="EMBL" id="SDJ12775.1"/>
    </source>
</evidence>
<evidence type="ECO:0000313" key="2">
    <source>
        <dbReference type="Proteomes" id="UP000199017"/>
    </source>
</evidence>
<dbReference type="STRING" id="930129.SAMN05216352_12519"/>
<dbReference type="Proteomes" id="UP000199017">
    <property type="component" value="Unassembled WGS sequence"/>
</dbReference>
<name>A0A1G8R8C6_9BACI</name>
<proteinExistence type="predicted"/>
<reference evidence="1 2" key="1">
    <citation type="submission" date="2016-10" db="EMBL/GenBank/DDBJ databases">
        <authorList>
            <person name="de Groot N.N."/>
        </authorList>
    </citation>
    <scope>NUCLEOTIDE SEQUENCE [LARGE SCALE GENOMIC DNA]</scope>
    <source>
        <strain evidence="2">P4B,CCM 7963,CECT 7998,DSM 25260,IBRC-M 10614,KCTC 13821</strain>
    </source>
</reference>
<protein>
    <submittedName>
        <fullName evidence="1">Uncharacterized protein</fullName>
    </submittedName>
</protein>